<dbReference type="InterPro" id="IPR003362">
    <property type="entry name" value="Bact_transf"/>
</dbReference>
<feature type="transmembrane region" description="Helical" evidence="9">
    <location>
        <begin position="281"/>
        <end position="302"/>
    </location>
</feature>
<comment type="caution">
    <text evidence="11">The sequence shown here is derived from an EMBL/GenBank/DDBJ whole genome shotgun (WGS) entry which is preliminary data.</text>
</comment>
<dbReference type="GO" id="GO:0005886">
    <property type="term" value="C:plasma membrane"/>
    <property type="evidence" value="ECO:0007669"/>
    <property type="project" value="UniProtKB-SubCell"/>
</dbReference>
<evidence type="ECO:0000256" key="3">
    <source>
        <dbReference type="ARBA" id="ARBA00006464"/>
    </source>
</evidence>
<evidence type="ECO:0000256" key="2">
    <source>
        <dbReference type="ARBA" id="ARBA00004236"/>
    </source>
</evidence>
<evidence type="ECO:0000256" key="4">
    <source>
        <dbReference type="ARBA" id="ARBA00022475"/>
    </source>
</evidence>
<evidence type="ECO:0000256" key="9">
    <source>
        <dbReference type="SAM" id="Phobius"/>
    </source>
</evidence>
<dbReference type="GO" id="GO:0016780">
    <property type="term" value="F:phosphotransferase activity, for other substituted phosphate groups"/>
    <property type="evidence" value="ECO:0007669"/>
    <property type="project" value="TreeGrafter"/>
</dbReference>
<dbReference type="EMBL" id="DSZN01000072">
    <property type="protein sequence ID" value="HGQ85532.1"/>
    <property type="molecule type" value="Genomic_DNA"/>
</dbReference>
<evidence type="ECO:0000256" key="7">
    <source>
        <dbReference type="ARBA" id="ARBA00022989"/>
    </source>
</evidence>
<protein>
    <submittedName>
        <fullName evidence="11">Undecaprenyl-phosphate galactose phosphotransferase WbaP</fullName>
    </submittedName>
</protein>
<evidence type="ECO:0000259" key="10">
    <source>
        <dbReference type="Pfam" id="PF02397"/>
    </source>
</evidence>
<dbReference type="PANTHER" id="PTHR30576">
    <property type="entry name" value="COLANIC BIOSYNTHESIS UDP-GLUCOSE LIPID CARRIER TRANSFERASE"/>
    <property type="match status" value="1"/>
</dbReference>
<organism evidence="11">
    <name type="scientific">Thermodesulfobacterium geofontis</name>
    <dbReference type="NCBI Taxonomy" id="1295609"/>
    <lineage>
        <taxon>Bacteria</taxon>
        <taxon>Pseudomonadati</taxon>
        <taxon>Thermodesulfobacteriota</taxon>
        <taxon>Thermodesulfobacteria</taxon>
        <taxon>Thermodesulfobacteriales</taxon>
        <taxon>Thermodesulfobacteriaceae</taxon>
        <taxon>Thermodesulfobacterium</taxon>
    </lineage>
</organism>
<dbReference type="NCBIfam" id="TIGR03022">
    <property type="entry name" value="WbaP_sugtrans"/>
    <property type="match status" value="1"/>
</dbReference>
<comment type="subcellular location">
    <subcellularLocation>
        <location evidence="2">Cell membrane</location>
    </subcellularLocation>
    <subcellularLocation>
        <location evidence="1">Membrane</location>
        <topology evidence="1">Multi-pass membrane protein</topology>
    </subcellularLocation>
</comment>
<dbReference type="NCBIfam" id="TIGR03025">
    <property type="entry name" value="EPS_sugtrans"/>
    <property type="match status" value="1"/>
</dbReference>
<evidence type="ECO:0000256" key="1">
    <source>
        <dbReference type="ARBA" id="ARBA00004141"/>
    </source>
</evidence>
<dbReference type="Gene3D" id="3.40.50.720">
    <property type="entry name" value="NAD(P)-binding Rossmann-like Domain"/>
    <property type="match status" value="1"/>
</dbReference>
<keyword evidence="6 9" id="KW-0812">Transmembrane</keyword>
<keyword evidence="4" id="KW-1003">Cell membrane</keyword>
<dbReference type="Pfam" id="PF13727">
    <property type="entry name" value="CoA_binding_3"/>
    <property type="match status" value="1"/>
</dbReference>
<feature type="transmembrane region" description="Helical" evidence="9">
    <location>
        <begin position="54"/>
        <end position="71"/>
    </location>
</feature>
<name>A0A7C4JQN6_9BACT</name>
<proteinExistence type="inferred from homology"/>
<dbReference type="InterPro" id="IPR017475">
    <property type="entry name" value="EPS_sugar_tfrase"/>
</dbReference>
<keyword evidence="7 9" id="KW-1133">Transmembrane helix</keyword>
<dbReference type="SUPFAM" id="SSF53335">
    <property type="entry name" value="S-adenosyl-L-methionine-dependent methyltransferases"/>
    <property type="match status" value="1"/>
</dbReference>
<evidence type="ECO:0000256" key="5">
    <source>
        <dbReference type="ARBA" id="ARBA00022679"/>
    </source>
</evidence>
<sequence length="474" mass="55370">MKEAIKRFITIFILLISDVLILFSLIYLSIIIRTKILPSFISNLPVFDHPLERYLWFIVIHFGVMAYEGAYTKRLTFWDEVKLLWKSTFLTGIAILIILFVTKQTESYSRIVVLTWLSLCFIILPVFRTRIKEILHKLGWGKEKVLILGATEKGIKFMKAIKAEPNLGYEVVGFIDDTTDLQEIEGIKVFKYEDAIEKCTKCLDIRTIAISDFDKVSQKFINFVNKTHTKLRTIFYIPNVKQIPVIGTEIRYFFQEDIFALELKNNLANTFNYFLKRTMDYLLSLALLPLVIPILIIISLLIKITSKGPVIFFQERVGKGGKVFRCYKFRTMYVDAEEKLKQLLEKDFEAKAEWEKKYKLSNDPRVTPFGKFLRKTSLDELPQLFNVLKGEMSLIGPRPVTKEEIERYYKENAELYYLIPPGITGLWQVSGRSNLTYEERVSLDCWYVRNWSLWLDLIILLRTIKVVLKGEGAC</sequence>
<dbReference type="InterPro" id="IPR017472">
    <property type="entry name" value="Undecaprenyl-P_galact_Ptfrase"/>
</dbReference>
<keyword evidence="8 9" id="KW-0472">Membrane</keyword>
<gene>
    <name evidence="11" type="primary">wbaP</name>
    <name evidence="11" type="ORF">ENT66_04110</name>
</gene>
<dbReference type="AlphaFoldDB" id="A0A7C4JQN6"/>
<feature type="domain" description="Bacterial sugar transferase" evidence="10">
    <location>
        <begin position="276"/>
        <end position="469"/>
    </location>
</feature>
<evidence type="ECO:0000256" key="8">
    <source>
        <dbReference type="ARBA" id="ARBA00023136"/>
    </source>
</evidence>
<reference evidence="11" key="1">
    <citation type="journal article" date="2020" name="mSystems">
        <title>Genome- and Community-Level Interaction Insights into Carbon Utilization and Element Cycling Functions of Hydrothermarchaeota in Hydrothermal Sediment.</title>
        <authorList>
            <person name="Zhou Z."/>
            <person name="Liu Y."/>
            <person name="Xu W."/>
            <person name="Pan J."/>
            <person name="Luo Z.H."/>
            <person name="Li M."/>
        </authorList>
    </citation>
    <scope>NUCLEOTIDE SEQUENCE [LARGE SCALE GENOMIC DNA]</scope>
    <source>
        <strain evidence="11">SpSt-6</strain>
    </source>
</reference>
<accession>A0A7C4JQN6</accession>
<feature type="transmembrane region" description="Helical" evidence="9">
    <location>
        <begin position="83"/>
        <end position="102"/>
    </location>
</feature>
<dbReference type="GO" id="GO:0000271">
    <property type="term" value="P:polysaccharide biosynthetic process"/>
    <property type="evidence" value="ECO:0007669"/>
    <property type="project" value="InterPro"/>
</dbReference>
<feature type="transmembrane region" description="Helical" evidence="9">
    <location>
        <begin position="12"/>
        <end position="34"/>
    </location>
</feature>
<dbReference type="InterPro" id="IPR029063">
    <property type="entry name" value="SAM-dependent_MTases_sf"/>
</dbReference>
<dbReference type="Pfam" id="PF02397">
    <property type="entry name" value="Bac_transf"/>
    <property type="match status" value="1"/>
</dbReference>
<dbReference type="PANTHER" id="PTHR30576:SF4">
    <property type="entry name" value="UNDECAPRENYL-PHOSPHATE GALACTOSE PHOSPHOTRANSFERASE"/>
    <property type="match status" value="1"/>
</dbReference>
<keyword evidence="5 11" id="KW-0808">Transferase</keyword>
<evidence type="ECO:0000313" key="11">
    <source>
        <dbReference type="EMBL" id="HGQ85532.1"/>
    </source>
</evidence>
<evidence type="ECO:0000256" key="6">
    <source>
        <dbReference type="ARBA" id="ARBA00022692"/>
    </source>
</evidence>
<feature type="transmembrane region" description="Helical" evidence="9">
    <location>
        <begin position="108"/>
        <end position="127"/>
    </location>
</feature>
<comment type="similarity">
    <text evidence="3">Belongs to the bacterial sugar transferase family.</text>
</comment>